<dbReference type="InterPro" id="IPR036388">
    <property type="entry name" value="WH-like_DNA-bd_sf"/>
</dbReference>
<feature type="region of interest" description="Disordered" evidence="6">
    <location>
        <begin position="190"/>
        <end position="211"/>
    </location>
</feature>
<comment type="caution">
    <text evidence="7">The sequence shown here is derived from an EMBL/GenBank/DDBJ whole genome shotgun (WGS) entry which is preliminary data.</text>
</comment>
<dbReference type="InterPro" id="IPR036390">
    <property type="entry name" value="WH_DNA-bd_sf"/>
</dbReference>
<comment type="similarity">
    <text evidence="5">Belongs to the ScpB family.</text>
</comment>
<dbReference type="SUPFAM" id="SSF46785">
    <property type="entry name" value="Winged helix' DNA-binding domain"/>
    <property type="match status" value="2"/>
</dbReference>
<evidence type="ECO:0000313" key="7">
    <source>
        <dbReference type="EMBL" id="HJG86418.1"/>
    </source>
</evidence>
<dbReference type="GO" id="GO:0005737">
    <property type="term" value="C:cytoplasm"/>
    <property type="evidence" value="ECO:0007669"/>
    <property type="project" value="UniProtKB-SubCell"/>
</dbReference>
<reference evidence="7" key="2">
    <citation type="submission" date="2021-09" db="EMBL/GenBank/DDBJ databases">
        <authorList>
            <person name="Gilroy R."/>
        </authorList>
    </citation>
    <scope>NUCLEOTIDE SEQUENCE</scope>
    <source>
        <strain evidence="7">CHK179-5677</strain>
    </source>
</reference>
<evidence type="ECO:0000256" key="6">
    <source>
        <dbReference type="SAM" id="MobiDB-lite"/>
    </source>
</evidence>
<dbReference type="RefSeq" id="WP_295368120.1">
    <property type="nucleotide sequence ID" value="NZ_DYUC01000048.1"/>
</dbReference>
<keyword evidence="3 5" id="KW-0159">Chromosome partition</keyword>
<dbReference type="AlphaFoldDB" id="A0A921MKV5"/>
<dbReference type="EMBL" id="DYUC01000048">
    <property type="protein sequence ID" value="HJG86418.1"/>
    <property type="molecule type" value="Genomic_DNA"/>
</dbReference>
<dbReference type="Gene3D" id="1.10.10.10">
    <property type="entry name" value="Winged helix-like DNA-binding domain superfamily/Winged helix DNA-binding domain"/>
    <property type="match status" value="2"/>
</dbReference>
<gene>
    <name evidence="5 7" type="primary">scpB</name>
    <name evidence="7" type="ORF">K8V01_05260</name>
</gene>
<reference evidence="7" key="1">
    <citation type="journal article" date="2021" name="PeerJ">
        <title>Extensive microbial diversity within the chicken gut microbiome revealed by metagenomics and culture.</title>
        <authorList>
            <person name="Gilroy R."/>
            <person name="Ravi A."/>
            <person name="Getino M."/>
            <person name="Pursley I."/>
            <person name="Horton D.L."/>
            <person name="Alikhan N.F."/>
            <person name="Baker D."/>
            <person name="Gharbi K."/>
            <person name="Hall N."/>
            <person name="Watson M."/>
            <person name="Adriaenssens E.M."/>
            <person name="Foster-Nyarko E."/>
            <person name="Jarju S."/>
            <person name="Secka A."/>
            <person name="Antonio M."/>
            <person name="Oren A."/>
            <person name="Chaudhuri R.R."/>
            <person name="La Ragione R."/>
            <person name="Hildebrand F."/>
            <person name="Pallen M.J."/>
        </authorList>
    </citation>
    <scope>NUCLEOTIDE SEQUENCE</scope>
    <source>
        <strain evidence="7">CHK179-5677</strain>
    </source>
</reference>
<evidence type="ECO:0000256" key="2">
    <source>
        <dbReference type="ARBA" id="ARBA00022618"/>
    </source>
</evidence>
<name>A0A921MKV5_9FIRM</name>
<evidence type="ECO:0000256" key="5">
    <source>
        <dbReference type="HAMAP-Rule" id="MF_01804"/>
    </source>
</evidence>
<evidence type="ECO:0000256" key="1">
    <source>
        <dbReference type="ARBA" id="ARBA00022490"/>
    </source>
</evidence>
<dbReference type="Proteomes" id="UP000760668">
    <property type="component" value="Unassembled WGS sequence"/>
</dbReference>
<keyword evidence="2 5" id="KW-0132">Cell division</keyword>
<sequence>MEVKEIESAIEGILFAAGDPVGVERLCMALDLDRATVDAVCQRLADYYSYERRGVRLLRLENSYQLCSAPEHADCIRRAFESRRPARLSQPALEVLAIIAYYQPTTRAYVDQIRGVDSAYTVGLLLERDLIEECGRLSVPGRPILYRTTQTFLRSFGLSSLEDLPELPSASPEDGQITMEMQANLERLKAVQEDAAAQTEDNGQSGEGTEA</sequence>
<proteinExistence type="inferred from homology"/>
<dbReference type="InterPro" id="IPR005234">
    <property type="entry name" value="ScpB_csome_segregation"/>
</dbReference>
<dbReference type="Pfam" id="PF04079">
    <property type="entry name" value="SMC_ScpB"/>
    <property type="match status" value="1"/>
</dbReference>
<keyword evidence="4 5" id="KW-0131">Cell cycle</keyword>
<dbReference type="PANTHER" id="PTHR34298:SF2">
    <property type="entry name" value="SEGREGATION AND CONDENSATION PROTEIN B"/>
    <property type="match status" value="1"/>
</dbReference>
<dbReference type="NCBIfam" id="TIGR00281">
    <property type="entry name" value="SMC-Scp complex subunit ScpB"/>
    <property type="match status" value="1"/>
</dbReference>
<evidence type="ECO:0000313" key="8">
    <source>
        <dbReference type="Proteomes" id="UP000760668"/>
    </source>
</evidence>
<protein>
    <recommendedName>
        <fullName evidence="5">Segregation and condensation protein B</fullName>
    </recommendedName>
</protein>
<comment type="subcellular location">
    <subcellularLocation>
        <location evidence="5">Cytoplasm</location>
    </subcellularLocation>
    <text evidence="5">Associated with two foci at the outer edges of the nucleoid region in young cells, and at four foci within both cell halves in older cells.</text>
</comment>
<dbReference type="PANTHER" id="PTHR34298">
    <property type="entry name" value="SEGREGATION AND CONDENSATION PROTEIN B"/>
    <property type="match status" value="1"/>
</dbReference>
<evidence type="ECO:0000256" key="3">
    <source>
        <dbReference type="ARBA" id="ARBA00022829"/>
    </source>
</evidence>
<dbReference type="GO" id="GO:0051304">
    <property type="term" value="P:chromosome separation"/>
    <property type="evidence" value="ECO:0007669"/>
    <property type="project" value="InterPro"/>
</dbReference>
<dbReference type="HAMAP" id="MF_01804">
    <property type="entry name" value="ScpB"/>
    <property type="match status" value="1"/>
</dbReference>
<comment type="function">
    <text evidence="5">Participates in chromosomal partition during cell division. May act via the formation of a condensin-like complex containing Smc and ScpA that pull DNA away from mid-cell into both cell halves.</text>
</comment>
<accession>A0A921MKV5</accession>
<dbReference type="GO" id="GO:0051301">
    <property type="term" value="P:cell division"/>
    <property type="evidence" value="ECO:0007669"/>
    <property type="project" value="UniProtKB-KW"/>
</dbReference>
<comment type="subunit">
    <text evidence="5">Homodimer. Homodimerization may be required to stabilize the binding of ScpA to the Smc head domains. Component of a cohesin-like complex composed of ScpA, ScpB and the Smc homodimer, in which ScpA and ScpB bind to the head domain of Smc. The presence of the three proteins is required for the association of the complex with DNA.</text>
</comment>
<organism evidence="7 8">
    <name type="scientific">Pseudoflavonifractor capillosus</name>
    <dbReference type="NCBI Taxonomy" id="106588"/>
    <lineage>
        <taxon>Bacteria</taxon>
        <taxon>Bacillati</taxon>
        <taxon>Bacillota</taxon>
        <taxon>Clostridia</taxon>
        <taxon>Eubacteriales</taxon>
        <taxon>Oscillospiraceae</taxon>
        <taxon>Pseudoflavonifractor</taxon>
    </lineage>
</organism>
<keyword evidence="1 5" id="KW-0963">Cytoplasm</keyword>
<dbReference type="PIRSF" id="PIRSF019345">
    <property type="entry name" value="ScpB"/>
    <property type="match status" value="1"/>
</dbReference>
<evidence type="ECO:0000256" key="4">
    <source>
        <dbReference type="ARBA" id="ARBA00023306"/>
    </source>
</evidence>
<dbReference type="GO" id="GO:0006260">
    <property type="term" value="P:DNA replication"/>
    <property type="evidence" value="ECO:0007669"/>
    <property type="project" value="UniProtKB-UniRule"/>
</dbReference>